<sequence length="73" mass="7950">MRGILALSELTDVSGVSAGLFIVGIVFILLVGGLLSVGVLRFFQQRKRQGFLYMAGSVVSFVVMVLVVNRWFA</sequence>
<keyword evidence="1" id="KW-1133">Transmembrane helix</keyword>
<protein>
    <submittedName>
        <fullName evidence="2">Uncharacterized protein</fullName>
    </submittedName>
</protein>
<feature type="transmembrane region" description="Helical" evidence="1">
    <location>
        <begin position="20"/>
        <end position="43"/>
    </location>
</feature>
<evidence type="ECO:0000313" key="3">
    <source>
        <dbReference type="Proteomes" id="UP000574133"/>
    </source>
</evidence>
<accession>A0A841TD97</accession>
<dbReference type="Proteomes" id="UP000574133">
    <property type="component" value="Unassembled WGS sequence"/>
</dbReference>
<keyword evidence="1" id="KW-0812">Transmembrane</keyword>
<keyword evidence="3" id="KW-1185">Reference proteome</keyword>
<gene>
    <name evidence="2" type="ORF">H4Q31_03715</name>
</gene>
<evidence type="ECO:0000256" key="1">
    <source>
        <dbReference type="SAM" id="Phobius"/>
    </source>
</evidence>
<organism evidence="2 3">
    <name type="scientific">Cohnella lubricantis</name>
    <dbReference type="NCBI Taxonomy" id="2163172"/>
    <lineage>
        <taxon>Bacteria</taxon>
        <taxon>Bacillati</taxon>
        <taxon>Bacillota</taxon>
        <taxon>Bacilli</taxon>
        <taxon>Bacillales</taxon>
        <taxon>Paenibacillaceae</taxon>
        <taxon>Cohnella</taxon>
    </lineage>
</organism>
<dbReference type="AlphaFoldDB" id="A0A841TD97"/>
<reference evidence="2 3" key="1">
    <citation type="submission" date="2020-08" db="EMBL/GenBank/DDBJ databases">
        <title>Cohnella phylogeny.</title>
        <authorList>
            <person name="Dunlap C."/>
        </authorList>
    </citation>
    <scope>NUCLEOTIDE SEQUENCE [LARGE SCALE GENOMIC DNA]</scope>
    <source>
        <strain evidence="2 3">DSM 103658</strain>
    </source>
</reference>
<feature type="transmembrane region" description="Helical" evidence="1">
    <location>
        <begin position="50"/>
        <end position="72"/>
    </location>
</feature>
<keyword evidence="1" id="KW-0472">Membrane</keyword>
<proteinExistence type="predicted"/>
<dbReference type="EMBL" id="JACJVN010000016">
    <property type="protein sequence ID" value="MBB6676431.1"/>
    <property type="molecule type" value="Genomic_DNA"/>
</dbReference>
<evidence type="ECO:0000313" key="2">
    <source>
        <dbReference type="EMBL" id="MBB6676431.1"/>
    </source>
</evidence>
<name>A0A841TD97_9BACL</name>
<comment type="caution">
    <text evidence="2">The sequence shown here is derived from an EMBL/GenBank/DDBJ whole genome shotgun (WGS) entry which is preliminary data.</text>
</comment>